<comment type="caution">
    <text evidence="1">The sequence shown here is derived from an EMBL/GenBank/DDBJ whole genome shotgun (WGS) entry which is preliminary data.</text>
</comment>
<evidence type="ECO:0000313" key="2">
    <source>
        <dbReference type="Proteomes" id="UP001187415"/>
    </source>
</evidence>
<proteinExistence type="predicted"/>
<dbReference type="EMBL" id="JAUPFM010000014">
    <property type="protein sequence ID" value="KAK2830620.1"/>
    <property type="molecule type" value="Genomic_DNA"/>
</dbReference>
<organism evidence="1 2">
    <name type="scientific">Channa striata</name>
    <name type="common">Snakehead murrel</name>
    <name type="synonym">Ophicephalus striatus</name>
    <dbReference type="NCBI Taxonomy" id="64152"/>
    <lineage>
        <taxon>Eukaryota</taxon>
        <taxon>Metazoa</taxon>
        <taxon>Chordata</taxon>
        <taxon>Craniata</taxon>
        <taxon>Vertebrata</taxon>
        <taxon>Euteleostomi</taxon>
        <taxon>Actinopterygii</taxon>
        <taxon>Neopterygii</taxon>
        <taxon>Teleostei</taxon>
        <taxon>Neoteleostei</taxon>
        <taxon>Acanthomorphata</taxon>
        <taxon>Anabantaria</taxon>
        <taxon>Anabantiformes</taxon>
        <taxon>Channoidei</taxon>
        <taxon>Channidae</taxon>
        <taxon>Channa</taxon>
    </lineage>
</organism>
<dbReference type="Proteomes" id="UP001187415">
    <property type="component" value="Unassembled WGS sequence"/>
</dbReference>
<gene>
    <name evidence="1" type="ORF">Q5P01_018551</name>
</gene>
<name>A0AA88M4P3_CHASR</name>
<evidence type="ECO:0000313" key="1">
    <source>
        <dbReference type="EMBL" id="KAK2830620.1"/>
    </source>
</evidence>
<accession>A0AA88M4P3</accession>
<reference evidence="1" key="1">
    <citation type="submission" date="2023-07" db="EMBL/GenBank/DDBJ databases">
        <title>Chromosome-level Genome Assembly of Striped Snakehead (Channa striata).</title>
        <authorList>
            <person name="Liu H."/>
        </authorList>
    </citation>
    <scope>NUCLEOTIDE SEQUENCE</scope>
    <source>
        <strain evidence="1">Gz</strain>
        <tissue evidence="1">Muscle</tissue>
    </source>
</reference>
<sequence length="84" mass="9126">MWFFGPALYFENPATAQGTATEHRRNIDDTVRHGEPSRGEKVLPARLSQKKLCVGLGVIAEKAPPACLPRSQCSVDKCAIDGCN</sequence>
<dbReference type="AlphaFoldDB" id="A0AA88M4P3"/>
<keyword evidence="2" id="KW-1185">Reference proteome</keyword>
<protein>
    <submittedName>
        <fullName evidence="1">Uncharacterized protein</fullName>
    </submittedName>
</protein>